<feature type="transmembrane region" description="Helical" evidence="6">
    <location>
        <begin position="52"/>
        <end position="74"/>
    </location>
</feature>
<keyword evidence="5" id="KW-0968">Cytoplasmic vesicle</keyword>
<dbReference type="Proteomes" id="UP000054988">
    <property type="component" value="Unassembled WGS sequence"/>
</dbReference>
<dbReference type="AlphaFoldDB" id="A0A0W0FCK9"/>
<evidence type="ECO:0008006" key="9">
    <source>
        <dbReference type="Google" id="ProtNLM"/>
    </source>
</evidence>
<evidence type="ECO:0000313" key="8">
    <source>
        <dbReference type="Proteomes" id="UP000054988"/>
    </source>
</evidence>
<dbReference type="eggNOG" id="ENOG502SBNA">
    <property type="taxonomic scope" value="Eukaryota"/>
</dbReference>
<name>A0A0W0FCK9_MONRR</name>
<organism evidence="7 8">
    <name type="scientific">Moniliophthora roreri</name>
    <name type="common">Frosty pod rot fungus</name>
    <name type="synonym">Monilia roreri</name>
    <dbReference type="NCBI Taxonomy" id="221103"/>
    <lineage>
        <taxon>Eukaryota</taxon>
        <taxon>Fungi</taxon>
        <taxon>Dikarya</taxon>
        <taxon>Basidiomycota</taxon>
        <taxon>Agaricomycotina</taxon>
        <taxon>Agaricomycetes</taxon>
        <taxon>Agaricomycetidae</taxon>
        <taxon>Agaricales</taxon>
        <taxon>Marasmiineae</taxon>
        <taxon>Marasmiaceae</taxon>
        <taxon>Moniliophthora</taxon>
    </lineage>
</organism>
<proteinExistence type="predicted"/>
<comment type="caution">
    <text evidence="7">The sequence shown here is derived from an EMBL/GenBank/DDBJ whole genome shotgun (WGS) entry which is preliminary data.</text>
</comment>
<evidence type="ECO:0000256" key="6">
    <source>
        <dbReference type="SAM" id="Phobius"/>
    </source>
</evidence>
<keyword evidence="3 6" id="KW-1133">Transmembrane helix</keyword>
<dbReference type="GO" id="GO:0031410">
    <property type="term" value="C:cytoplasmic vesicle"/>
    <property type="evidence" value="ECO:0007669"/>
    <property type="project" value="UniProtKB-KW"/>
</dbReference>
<keyword evidence="4 6" id="KW-0472">Membrane</keyword>
<feature type="transmembrane region" description="Helical" evidence="6">
    <location>
        <begin position="20"/>
        <end position="40"/>
    </location>
</feature>
<gene>
    <name evidence="7" type="ORF">WG66_13447</name>
</gene>
<sequence length="93" mass="10133">MSEQAAVARVTSNVASRGTLLKLIVFSLSLGIVPLASYYGSLKYFWNGNTTFAAITAVFAANLVLIIYIVTSLLEDKQSPSQSQETSEKKKDR</sequence>
<dbReference type="InterPro" id="IPR019013">
    <property type="entry name" value="Vma21"/>
</dbReference>
<evidence type="ECO:0000256" key="4">
    <source>
        <dbReference type="ARBA" id="ARBA00023136"/>
    </source>
</evidence>
<evidence type="ECO:0000256" key="2">
    <source>
        <dbReference type="ARBA" id="ARBA00022824"/>
    </source>
</evidence>
<evidence type="ECO:0000313" key="7">
    <source>
        <dbReference type="EMBL" id="KTB34021.1"/>
    </source>
</evidence>
<keyword evidence="2" id="KW-0256">Endoplasmic reticulum</keyword>
<protein>
    <recommendedName>
        <fullName evidence="9">Vacuolar ATPase assembly integral membrane protein VMA21</fullName>
    </recommendedName>
</protein>
<evidence type="ECO:0000256" key="5">
    <source>
        <dbReference type="ARBA" id="ARBA00023329"/>
    </source>
</evidence>
<accession>A0A0W0FCK9</accession>
<keyword evidence="1 6" id="KW-0812">Transmembrane</keyword>
<dbReference type="Pfam" id="PF09446">
    <property type="entry name" value="VMA21"/>
    <property type="match status" value="1"/>
</dbReference>
<evidence type="ECO:0000256" key="1">
    <source>
        <dbReference type="ARBA" id="ARBA00022692"/>
    </source>
</evidence>
<dbReference type="GO" id="GO:0070072">
    <property type="term" value="P:vacuolar proton-transporting V-type ATPase complex assembly"/>
    <property type="evidence" value="ECO:0007669"/>
    <property type="project" value="InterPro"/>
</dbReference>
<dbReference type="EMBL" id="LATX01002123">
    <property type="protein sequence ID" value="KTB34021.1"/>
    <property type="molecule type" value="Genomic_DNA"/>
</dbReference>
<evidence type="ECO:0000256" key="3">
    <source>
        <dbReference type="ARBA" id="ARBA00022989"/>
    </source>
</evidence>
<reference evidence="7 8" key="1">
    <citation type="submission" date="2015-12" db="EMBL/GenBank/DDBJ databases">
        <title>Draft genome sequence of Moniliophthora roreri, the causal agent of frosty pod rot of cacao.</title>
        <authorList>
            <person name="Aime M.C."/>
            <person name="Diaz-Valderrama J.R."/>
            <person name="Kijpornyongpan T."/>
            <person name="Phillips-Mora W."/>
        </authorList>
    </citation>
    <scope>NUCLEOTIDE SEQUENCE [LARGE SCALE GENOMIC DNA]</scope>
    <source>
        <strain evidence="7 8">MCA 2952</strain>
    </source>
</reference>